<evidence type="ECO:0000256" key="1">
    <source>
        <dbReference type="ARBA" id="ARBA00007806"/>
    </source>
</evidence>
<evidence type="ECO:0000259" key="6">
    <source>
        <dbReference type="Pfam" id="PF01055"/>
    </source>
</evidence>
<gene>
    <name evidence="9" type="ORF">F9K24_08940</name>
</gene>
<dbReference type="GO" id="GO:0030246">
    <property type="term" value="F:carbohydrate binding"/>
    <property type="evidence" value="ECO:0007669"/>
    <property type="project" value="InterPro"/>
</dbReference>
<protein>
    <submittedName>
        <fullName evidence="9">Alpha-glucosidase</fullName>
    </submittedName>
</protein>
<comment type="caution">
    <text evidence="9">The sequence shown here is derived from an EMBL/GenBank/DDBJ whole genome shotgun (WGS) entry which is preliminary data.</text>
</comment>
<dbReference type="InterPro" id="IPR013780">
    <property type="entry name" value="Glyco_hydro_b"/>
</dbReference>
<keyword evidence="2 4" id="KW-0378">Hydrolase</keyword>
<feature type="domain" description="Glycoside hydrolase family 31 N-terminal" evidence="7">
    <location>
        <begin position="64"/>
        <end position="202"/>
    </location>
</feature>
<dbReference type="CDD" id="cd06604">
    <property type="entry name" value="GH31_glucosidase_II_MalA"/>
    <property type="match status" value="1"/>
</dbReference>
<dbReference type="PROSITE" id="PS00129">
    <property type="entry name" value="GLYCOSYL_HYDROL_F31_1"/>
    <property type="match status" value="1"/>
</dbReference>
<dbReference type="SUPFAM" id="SSF51011">
    <property type="entry name" value="Glycosyl hydrolase domain"/>
    <property type="match status" value="1"/>
</dbReference>
<dbReference type="PANTHER" id="PTHR22762:SF120">
    <property type="entry name" value="HETEROGLYCAN GLUCOSIDASE 1"/>
    <property type="match status" value="1"/>
</dbReference>
<dbReference type="InterPro" id="IPR017853">
    <property type="entry name" value="GH"/>
</dbReference>
<evidence type="ECO:0000259" key="8">
    <source>
        <dbReference type="Pfam" id="PF21365"/>
    </source>
</evidence>
<name>A0A833H224_9LEPT</name>
<sequence length="819" mass="94366">MMIRNRKRPGKGQEKKERQADTESETKVFLYKPMQKHQKEGSFRVFAYSAQVFRICRLIDPADSVDDLPGIPLSGRKESLQIVKDSESKIIARRKSFRFVLDPPTGSFRIDLEGQTLLKGRMQMDEQRFLLLRLMSTMEVYGLGAFEGKRDRNEGRYLLRTIDTLFYEVKDQSYSAFPFLFFRSEGQSFGLLLNSSYPQQFDIQRDTRIEEGLEIHVSRHLPTSVEKEPAPIDLVLFTGLPADILRSYAQLTGQPFLPPVWALGYHQSRWSYRSQKKVLEIAKTARQHRLPLDVIHLDIHYMDRYRVFTWNPEKFAEPERLHAELAEQGVRTVAIIDPGVAAKDDYDVYRGGLEGDHFCRKSDGSLYIGKVWPGLCAFPDFVREDTRYWWARQHKPIFNAGVSGIWNDMNEPALKMGKTTEPLDEDITHVDGSHLRYRNLYGNLEAKATNEAFSVWKPGQRPFVLTRSAFSGIQKYAALWTGDNHSSWAHLRDNLYQIVNLGLCGVPFSGADVGGFGSRSGKLGALKLRRQPELFQRWVELGSLMPFFRIHTTLYSYSQDPWSYGPEVLQNARKHINRRYSLLPYIYSLFWEAHRTGMPIVRPLFLEFPSVDYARTSSQFMLGPALLAAPVMQPSLRERVVELPPGDWYEFETGDLYRGGRVQIPVSPGYYPLFIRSGSMIPFARPGRNAEETLANDIFIQVYPDQEVQGTLILDDGLSLDYAHGKTFEARLKGKRDRNGDVSLEWTVTTREYQPTQSKLTLRLPLPYRQMNQKNKKIQGSVKTLGSEDRSVQVMEYELPLTQDWTATFVYRNIFQGEL</sequence>
<dbReference type="Gene3D" id="3.20.20.80">
    <property type="entry name" value="Glycosidases"/>
    <property type="match status" value="1"/>
</dbReference>
<keyword evidence="3 4" id="KW-0326">Glycosidase</keyword>
<dbReference type="Gene3D" id="2.60.40.1760">
    <property type="entry name" value="glycosyl hydrolase (family 31)"/>
    <property type="match status" value="1"/>
</dbReference>
<dbReference type="PANTHER" id="PTHR22762">
    <property type="entry name" value="ALPHA-GLUCOSIDASE"/>
    <property type="match status" value="1"/>
</dbReference>
<dbReference type="Gene3D" id="2.60.40.1180">
    <property type="entry name" value="Golgi alpha-mannosidase II"/>
    <property type="match status" value="2"/>
</dbReference>
<dbReference type="SUPFAM" id="SSF74650">
    <property type="entry name" value="Galactose mutarotase-like"/>
    <property type="match status" value="1"/>
</dbReference>
<dbReference type="GO" id="GO:0005975">
    <property type="term" value="P:carbohydrate metabolic process"/>
    <property type="evidence" value="ECO:0007669"/>
    <property type="project" value="InterPro"/>
</dbReference>
<evidence type="ECO:0000259" key="7">
    <source>
        <dbReference type="Pfam" id="PF13802"/>
    </source>
</evidence>
<evidence type="ECO:0000313" key="9">
    <source>
        <dbReference type="EMBL" id="KAB2932982.1"/>
    </source>
</evidence>
<feature type="domain" description="Glycosyl hydrolase family 31 C-terminal" evidence="8">
    <location>
        <begin position="597"/>
        <end position="681"/>
    </location>
</feature>
<feature type="region of interest" description="Disordered" evidence="5">
    <location>
        <begin position="1"/>
        <end position="25"/>
    </location>
</feature>
<evidence type="ECO:0000256" key="5">
    <source>
        <dbReference type="SAM" id="MobiDB-lite"/>
    </source>
</evidence>
<feature type="domain" description="Glycoside hydrolase family 31 TIM barrel" evidence="6">
    <location>
        <begin position="255"/>
        <end position="589"/>
    </location>
</feature>
<dbReference type="EMBL" id="WBUI01000007">
    <property type="protein sequence ID" value="KAB2932982.1"/>
    <property type="molecule type" value="Genomic_DNA"/>
</dbReference>
<feature type="compositionally biased region" description="Basic and acidic residues" evidence="5">
    <location>
        <begin position="11"/>
        <end position="25"/>
    </location>
</feature>
<dbReference type="Pfam" id="PF13802">
    <property type="entry name" value="Gal_mutarotas_2"/>
    <property type="match status" value="1"/>
</dbReference>
<comment type="similarity">
    <text evidence="1 4">Belongs to the glycosyl hydrolase 31 family.</text>
</comment>
<evidence type="ECO:0000256" key="2">
    <source>
        <dbReference type="ARBA" id="ARBA00022801"/>
    </source>
</evidence>
<dbReference type="InterPro" id="IPR025887">
    <property type="entry name" value="Glyco_hydro_31_N_dom"/>
</dbReference>
<dbReference type="InterPro" id="IPR048395">
    <property type="entry name" value="Glyco_hydro_31_C"/>
</dbReference>
<dbReference type="SUPFAM" id="SSF51445">
    <property type="entry name" value="(Trans)glycosidases"/>
    <property type="match status" value="1"/>
</dbReference>
<dbReference type="Pfam" id="PF21365">
    <property type="entry name" value="Glyco_hydro_31_3rd"/>
    <property type="match status" value="1"/>
</dbReference>
<dbReference type="AlphaFoldDB" id="A0A833H224"/>
<reference evidence="9 10" key="1">
    <citation type="submission" date="2019-10" db="EMBL/GenBank/DDBJ databases">
        <title>Extracellular Electron Transfer in a Candidatus Methanoperedens spp. Enrichment Culture.</title>
        <authorList>
            <person name="Berger S."/>
            <person name="Rangel Shaw D."/>
            <person name="Berben T."/>
            <person name="In 'T Zandt M."/>
            <person name="Frank J."/>
            <person name="Reimann J."/>
            <person name="Jetten M.S.M."/>
            <person name="Welte C.U."/>
        </authorList>
    </citation>
    <scope>NUCLEOTIDE SEQUENCE [LARGE SCALE GENOMIC DNA]</scope>
    <source>
        <strain evidence="9">SB12</strain>
    </source>
</reference>
<proteinExistence type="inferred from homology"/>
<organism evidence="9 10">
    <name type="scientific">Leptonema illini</name>
    <dbReference type="NCBI Taxonomy" id="183"/>
    <lineage>
        <taxon>Bacteria</taxon>
        <taxon>Pseudomonadati</taxon>
        <taxon>Spirochaetota</taxon>
        <taxon>Spirochaetia</taxon>
        <taxon>Leptospirales</taxon>
        <taxon>Leptospiraceae</taxon>
        <taxon>Leptonema</taxon>
    </lineage>
</organism>
<dbReference type="Pfam" id="PF01055">
    <property type="entry name" value="Glyco_hydro_31_2nd"/>
    <property type="match status" value="1"/>
</dbReference>
<dbReference type="InterPro" id="IPR030458">
    <property type="entry name" value="Glyco_hydro_31_AS"/>
</dbReference>
<evidence type="ECO:0000313" key="10">
    <source>
        <dbReference type="Proteomes" id="UP000460298"/>
    </source>
</evidence>
<accession>A0A833H224</accession>
<dbReference type="GO" id="GO:0004553">
    <property type="term" value="F:hydrolase activity, hydrolyzing O-glycosyl compounds"/>
    <property type="evidence" value="ECO:0007669"/>
    <property type="project" value="InterPro"/>
</dbReference>
<dbReference type="Proteomes" id="UP000460298">
    <property type="component" value="Unassembled WGS sequence"/>
</dbReference>
<evidence type="ECO:0000256" key="4">
    <source>
        <dbReference type="RuleBase" id="RU361185"/>
    </source>
</evidence>
<dbReference type="InterPro" id="IPR011013">
    <property type="entry name" value="Gal_mutarotase_sf_dom"/>
</dbReference>
<evidence type="ECO:0000256" key="3">
    <source>
        <dbReference type="ARBA" id="ARBA00023295"/>
    </source>
</evidence>
<dbReference type="InterPro" id="IPR000322">
    <property type="entry name" value="Glyco_hydro_31_TIM"/>
</dbReference>
<feature type="compositionally biased region" description="Basic residues" evidence="5">
    <location>
        <begin position="1"/>
        <end position="10"/>
    </location>
</feature>